<feature type="domain" description="Transposase IS200-like" evidence="1">
    <location>
        <begin position="9"/>
        <end position="137"/>
    </location>
</feature>
<dbReference type="SUPFAM" id="SSF143422">
    <property type="entry name" value="Transposase IS200-like"/>
    <property type="match status" value="1"/>
</dbReference>
<protein>
    <submittedName>
        <fullName evidence="2">Transposase</fullName>
    </submittedName>
</protein>
<accession>A0ABV2THU8</accession>
<dbReference type="Proteomes" id="UP001549691">
    <property type="component" value="Unassembled WGS sequence"/>
</dbReference>
<organism evidence="2 3">
    <name type="scientific">Uliginosibacterium flavum</name>
    <dbReference type="NCBI Taxonomy" id="1396831"/>
    <lineage>
        <taxon>Bacteria</taxon>
        <taxon>Pseudomonadati</taxon>
        <taxon>Pseudomonadota</taxon>
        <taxon>Betaproteobacteria</taxon>
        <taxon>Rhodocyclales</taxon>
        <taxon>Zoogloeaceae</taxon>
        <taxon>Uliginosibacterium</taxon>
    </lineage>
</organism>
<proteinExistence type="predicted"/>
<dbReference type="InterPro" id="IPR036515">
    <property type="entry name" value="Transposase_17_sf"/>
</dbReference>
<dbReference type="RefSeq" id="WP_354599950.1">
    <property type="nucleotide sequence ID" value="NZ_JBEWZI010000003.1"/>
</dbReference>
<dbReference type="SMART" id="SM01321">
    <property type="entry name" value="Y1_Tnp"/>
    <property type="match status" value="1"/>
</dbReference>
<dbReference type="InterPro" id="IPR052715">
    <property type="entry name" value="RAYT_transposase"/>
</dbReference>
<keyword evidence="3" id="KW-1185">Reference proteome</keyword>
<gene>
    <name evidence="2" type="ORF">ABXR19_04765</name>
</gene>
<evidence type="ECO:0000313" key="2">
    <source>
        <dbReference type="EMBL" id="MET7013490.1"/>
    </source>
</evidence>
<dbReference type="EMBL" id="JBEWZI010000003">
    <property type="protein sequence ID" value="MET7013490.1"/>
    <property type="molecule type" value="Genomic_DNA"/>
</dbReference>
<evidence type="ECO:0000259" key="1">
    <source>
        <dbReference type="SMART" id="SM01321"/>
    </source>
</evidence>
<sequence length="180" mass="20989">MSHYRRAVQPGGSFFFTVVTYRRQPWLVEAAARAALREAITRTREKHPFSIDAWVLMPDHLHCIWTLPPGDSDFATRWSLIKRRVSMALGESLHIEAWMSASKEKHRESTLWQRRYFEHTLRDDADFARWVDYIHYNPVKHGHATRVVGWPWSSFHRYVATGLCASDWAGDSSAEAFGEE</sequence>
<dbReference type="PANTHER" id="PTHR36966:SF1">
    <property type="entry name" value="REP-ASSOCIATED TYROSINE TRANSPOSASE"/>
    <property type="match status" value="1"/>
</dbReference>
<comment type="caution">
    <text evidence="2">The sequence shown here is derived from an EMBL/GenBank/DDBJ whole genome shotgun (WGS) entry which is preliminary data.</text>
</comment>
<dbReference type="PANTHER" id="PTHR36966">
    <property type="entry name" value="REP-ASSOCIATED TYROSINE TRANSPOSASE"/>
    <property type="match status" value="1"/>
</dbReference>
<evidence type="ECO:0000313" key="3">
    <source>
        <dbReference type="Proteomes" id="UP001549691"/>
    </source>
</evidence>
<dbReference type="NCBIfam" id="NF047646">
    <property type="entry name" value="REP_Tyr_transpos"/>
    <property type="match status" value="1"/>
</dbReference>
<name>A0ABV2THU8_9RHOO</name>
<reference evidence="2 3" key="1">
    <citation type="submission" date="2024-07" db="EMBL/GenBank/DDBJ databases">
        <title>Uliginosibacterium flavum JJ3220;KACC:17644.</title>
        <authorList>
            <person name="Kim M.K."/>
        </authorList>
    </citation>
    <scope>NUCLEOTIDE SEQUENCE [LARGE SCALE GENOMIC DNA]</scope>
    <source>
        <strain evidence="2 3">KACC:17644</strain>
    </source>
</reference>
<dbReference type="Pfam" id="PF01797">
    <property type="entry name" value="Y1_Tnp"/>
    <property type="match status" value="1"/>
</dbReference>
<dbReference type="Gene3D" id="3.30.70.1290">
    <property type="entry name" value="Transposase IS200-like"/>
    <property type="match status" value="1"/>
</dbReference>
<dbReference type="InterPro" id="IPR002686">
    <property type="entry name" value="Transposase_17"/>
</dbReference>